<evidence type="ECO:0000256" key="3">
    <source>
        <dbReference type="ARBA" id="ARBA00022989"/>
    </source>
</evidence>
<feature type="transmembrane region" description="Helical" evidence="6">
    <location>
        <begin position="537"/>
        <end position="559"/>
    </location>
</feature>
<feature type="transmembrane region" description="Helical" evidence="6">
    <location>
        <begin position="160"/>
        <end position="183"/>
    </location>
</feature>
<evidence type="ECO:0000313" key="7">
    <source>
        <dbReference type="EMBL" id="CDU23992.1"/>
    </source>
</evidence>
<dbReference type="InterPro" id="IPR011701">
    <property type="entry name" value="MFS"/>
</dbReference>
<dbReference type="OrthoDB" id="2549609at2759"/>
<dbReference type="GO" id="GO:0016020">
    <property type="term" value="C:membrane"/>
    <property type="evidence" value="ECO:0007669"/>
    <property type="project" value="UniProtKB-SubCell"/>
</dbReference>
<dbReference type="InterPro" id="IPR036259">
    <property type="entry name" value="MFS_trans_sf"/>
</dbReference>
<dbReference type="PANTHER" id="PTHR23507">
    <property type="entry name" value="ZGC:174356"/>
    <property type="match status" value="1"/>
</dbReference>
<accession>A0A127ZDE6</accession>
<evidence type="ECO:0000256" key="1">
    <source>
        <dbReference type="ARBA" id="ARBA00004141"/>
    </source>
</evidence>
<feature type="transmembrane region" description="Helical" evidence="6">
    <location>
        <begin position="571"/>
        <end position="594"/>
    </location>
</feature>
<comment type="subcellular location">
    <subcellularLocation>
        <location evidence="1">Membrane</location>
        <topology evidence="1">Multi-pass membrane protein</topology>
    </subcellularLocation>
</comment>
<evidence type="ECO:0000256" key="4">
    <source>
        <dbReference type="ARBA" id="ARBA00023136"/>
    </source>
</evidence>
<feature type="transmembrane region" description="Helical" evidence="6">
    <location>
        <begin position="371"/>
        <end position="394"/>
    </location>
</feature>
<feature type="transmembrane region" description="Helical" evidence="6">
    <location>
        <begin position="503"/>
        <end position="525"/>
    </location>
</feature>
<protein>
    <submittedName>
        <fullName evidence="7">Uncharacterized protein</fullName>
    </submittedName>
</protein>
<name>A0A127ZDE6_9BASI</name>
<feature type="transmembrane region" description="Helical" evidence="6">
    <location>
        <begin position="135"/>
        <end position="153"/>
    </location>
</feature>
<dbReference type="Gene3D" id="1.20.1250.20">
    <property type="entry name" value="MFS general substrate transporter like domains"/>
    <property type="match status" value="1"/>
</dbReference>
<dbReference type="SUPFAM" id="SSF103473">
    <property type="entry name" value="MFS general substrate transporter"/>
    <property type="match status" value="1"/>
</dbReference>
<keyword evidence="4 6" id="KW-0472">Membrane</keyword>
<proteinExistence type="predicted"/>
<dbReference type="Pfam" id="PF07690">
    <property type="entry name" value="MFS_1"/>
    <property type="match status" value="1"/>
</dbReference>
<feature type="region of interest" description="Disordered" evidence="5">
    <location>
        <begin position="1"/>
        <end position="27"/>
    </location>
</feature>
<feature type="transmembrane region" description="Helical" evidence="6">
    <location>
        <begin position="60"/>
        <end position="80"/>
    </location>
</feature>
<dbReference type="AlphaFoldDB" id="A0A127ZDE6"/>
<feature type="transmembrane region" description="Helical" evidence="6">
    <location>
        <begin position="203"/>
        <end position="223"/>
    </location>
</feature>
<evidence type="ECO:0000256" key="6">
    <source>
        <dbReference type="SAM" id="Phobius"/>
    </source>
</evidence>
<dbReference type="PANTHER" id="PTHR23507:SF1">
    <property type="entry name" value="FI18259P1-RELATED"/>
    <property type="match status" value="1"/>
</dbReference>
<keyword evidence="2 6" id="KW-0812">Transmembrane</keyword>
<dbReference type="EMBL" id="LK056664">
    <property type="protein sequence ID" value="CDU23992.1"/>
    <property type="molecule type" value="Genomic_DNA"/>
</dbReference>
<feature type="transmembrane region" description="Helical" evidence="6">
    <location>
        <begin position="471"/>
        <end position="491"/>
    </location>
</feature>
<evidence type="ECO:0000256" key="2">
    <source>
        <dbReference type="ARBA" id="ARBA00022692"/>
    </source>
</evidence>
<feature type="compositionally biased region" description="Basic and acidic residues" evidence="5">
    <location>
        <begin position="1"/>
        <end position="12"/>
    </location>
</feature>
<feature type="transmembrane region" description="Helical" evidence="6">
    <location>
        <begin position="406"/>
        <end position="432"/>
    </location>
</feature>
<feature type="transmembrane region" description="Helical" evidence="6">
    <location>
        <begin position="282"/>
        <end position="300"/>
    </location>
</feature>
<feature type="region of interest" description="Disordered" evidence="5">
    <location>
        <begin position="307"/>
        <end position="335"/>
    </location>
</feature>
<dbReference type="GO" id="GO:0022857">
    <property type="term" value="F:transmembrane transporter activity"/>
    <property type="evidence" value="ECO:0007669"/>
    <property type="project" value="InterPro"/>
</dbReference>
<reference evidence="7" key="1">
    <citation type="submission" date="2014-06" db="EMBL/GenBank/DDBJ databases">
        <authorList>
            <person name="Ju J."/>
            <person name="Zhang J."/>
        </authorList>
    </citation>
    <scope>NUCLEOTIDE SEQUENCE</scope>
    <source>
        <strain evidence="7">SscI8</strain>
    </source>
</reference>
<sequence length="597" mass="65436">MTRQAADSRDETTPLLSHGDSTNEQRQWSLSRRSAFLSFLSEPDDTDGDEYVDWQRKRSVFLIVGLTTLYNVGIGISHSFTIELVQTLACAEYYYSPSSDGTTFPTLPTTDDPFLWCSVAPVDKRTSQVETSIDTFSSLTACVASLVLAKYVFPRAGRRTIGIALPLLGIISAMLVALIPTHYSFDAAIPSTSTVHPTTCLNLLALYVVAGLLGVPQTASLLLSQVMVLDVCREDEKTSAFAQVYATMTLGMACSSIILRLVLPFFGLDFSVLRHSGPFSPFWMVVISHLITFILTNLFLPETKPKASLQPRSRTSSTSSDEDLLVDGRSSTANPRSSTAAIFESIKETLALFGYLLPYQPSPDAKRDFKLPLILCAVVTTDTISLIWGNLIIFCSTHLRFGPMEVATLLGIIGAGRGLFSILALPLIVKAVRRVVASRMRQELRETFVEEASTETRVVKREESVIRTDRLVASASLLCDCFGFIAMGIAASHLCANGIYDSVTFLLVASGALPAIQALCVDFFLAQNRQTDDPLIARDVFVGFISLLMSIMQTVGPLINNAIYQWSIDHSVPYLVFLWTATVSFTTLSFVTLADFF</sequence>
<evidence type="ECO:0000256" key="5">
    <source>
        <dbReference type="SAM" id="MobiDB-lite"/>
    </source>
</evidence>
<gene>
    <name evidence="7" type="ORF">SPSC_02621</name>
</gene>
<keyword evidence="3 6" id="KW-1133">Transmembrane helix</keyword>
<organism evidence="7">
    <name type="scientific">Sporisorium scitamineum</name>
    <dbReference type="NCBI Taxonomy" id="49012"/>
    <lineage>
        <taxon>Eukaryota</taxon>
        <taxon>Fungi</taxon>
        <taxon>Dikarya</taxon>
        <taxon>Basidiomycota</taxon>
        <taxon>Ustilaginomycotina</taxon>
        <taxon>Ustilaginomycetes</taxon>
        <taxon>Ustilaginales</taxon>
        <taxon>Ustilaginaceae</taxon>
        <taxon>Sporisorium</taxon>
    </lineage>
</organism>
<feature type="transmembrane region" description="Helical" evidence="6">
    <location>
        <begin position="244"/>
        <end position="262"/>
    </location>
</feature>